<dbReference type="Pfam" id="PF12804">
    <property type="entry name" value="NTP_transf_3"/>
    <property type="match status" value="1"/>
</dbReference>
<protein>
    <submittedName>
        <fullName evidence="5">Uncharacterized protein</fullName>
    </submittedName>
</protein>
<feature type="domain" description="MobA-like NTP transferase" evidence="4">
    <location>
        <begin position="1289"/>
        <end position="1391"/>
    </location>
</feature>
<evidence type="ECO:0000259" key="4">
    <source>
        <dbReference type="Pfam" id="PF12804"/>
    </source>
</evidence>
<feature type="compositionally biased region" description="Polar residues" evidence="2">
    <location>
        <begin position="380"/>
        <end position="397"/>
    </location>
</feature>
<evidence type="ECO:0000256" key="1">
    <source>
        <dbReference type="SAM" id="Coils"/>
    </source>
</evidence>
<keyword evidence="1" id="KW-0175">Coiled coil</keyword>
<dbReference type="PANTHER" id="PTHR30441:SF4">
    <property type="entry name" value="PROTEIN ASMA"/>
    <property type="match status" value="1"/>
</dbReference>
<sequence>MSYSLDMKSSFKDLKRLIALFTSGRVNFEPEALENITLAVGVSGSKKLLKVSRFALQNRDIDLNAETTVQFSPLNIQASVKSEHLRVDSFIPLPVKQNTAKDSLSVKTKKIPPEEDAAVKDVSGVADTSDAAVKSPPLYTLDKQGNIVLSRLPLAELLTIPDMSVRADIDMTGIRYRRHESMRFSSLIRVEPKTQIVAEIVAGYKKYADVSVKMDARRDDKAVKLNTDILADVSLSKEMGEDIPAEGKISLKTSLNSEGDTLIEFWDKLKLNTDINLIGIRYQGDPLPEPVMLDGRAQIKMADKIFTAQLSGLNIRNTKPDVDAEALRASVGNMKMSVSLDQILNREVDIRELVVQDTNIRLYQNRQGCPRIISSVPDANNASVDKGATQDTPSVNSAADKKPAQSGARSEPPLKKISLNVLKITNTRFAFADLSADTDISADTAEISVALPQVNLFADGLSADSFNFVLKQVRMGRQLKKQSDVAFSNDEVALNTSNLRLNYAPFIVWLGELKVDIRQVKADMVSSGQLLAVPSLGILLQGMNADMQRQAAYIKLFSLDLPQLNAETKTQTLSAENFNVKLDALAVEEFTDINKIRAKSEQFIIQNQTLTAKTKADGRRSIIRDAQIDIRIPEGLEKVYPSVSFYAEDYDATADSPRYAVYGHIGGILGALPADNYYYTDLTVGGSVFAAGINEFAEPFAGRISTAFDGKKSHIIIPELSFVLGSLARLDSNADILFAGGILNSAGKFVINSPDLRPLLKSQVGTPEHKIPLDVALDFNSRLTDNNRTHLTVKSSILTVGTAVSGLDLSANMSQNYTDIKGTLDVHTSGVRSLLNNLPVKPLNTADSRVIDRMLISSVFNYKNNTATLEKLRAEADDIRLNADGYHNLDTGKSVINISVANIDIDRYLPPVKEEQPEEKPAEIKERKPAEYPKTPLLTDELKRLITEQDVSVNISLRDLKVKNIRTEQIKLRTVAKEGIIRVMPLEIINGDGRLELTAFADVNREMYNTELTGKDFQLGDIINPLVKKDFFSGKFNSRIALKTSGNSVHNMVSGSNGVIDITMTEGQLRGFNIDYYTCVGLSAISFEIPDKEKFPADTAFTYTNIQGYVRNGNVKLYDVFSDLTTIQMAAKGEAELIAQTFKADSYVSIIEAKENYCEVQDAIKQYTLKISCDGKMYDPGIDTCAPDYNALGSLVYKGVAGKTDQLLRHYQKQVETVTSTVSAPLKVLRDFFVRFFRKIGGIFSGDNKPSPESSPPSEVINLYFRREDIISSALPLLPAKLSVRGMKAMIFAAGFGTRMKPLTLRTPKALLPYKGIPVIRHIISLLPPVKELAVNTHYLHDRVADWFAQNEFSFPVRLYYEPEILGTGGGLHNASPSLRGSDFIVWNCDILCDLNIPQLSAGFGHDVPDVI</sequence>
<dbReference type="GO" id="GO:0005886">
    <property type="term" value="C:plasma membrane"/>
    <property type="evidence" value="ECO:0007669"/>
    <property type="project" value="TreeGrafter"/>
</dbReference>
<reference evidence="5" key="2">
    <citation type="journal article" date="2021" name="Genome Biol. Evol.">
        <title>Developing a high-quality reference genome for a parasitic bivalve with doubly uniparental inheritance (Bivalvia: Unionida).</title>
        <authorList>
            <person name="Smith C.H."/>
        </authorList>
    </citation>
    <scope>NUCLEOTIDE SEQUENCE</scope>
    <source>
        <strain evidence="5">CHS0354</strain>
        <tissue evidence="5">Mantle</tissue>
    </source>
</reference>
<feature type="domain" description="AsmA" evidence="3">
    <location>
        <begin position="897"/>
        <end position="1116"/>
    </location>
</feature>
<comment type="caution">
    <text evidence="5">The sequence shown here is derived from an EMBL/GenBank/DDBJ whole genome shotgun (WGS) entry which is preliminary data.</text>
</comment>
<dbReference type="EMBL" id="JAEAOA010000469">
    <property type="protein sequence ID" value="KAK3608782.1"/>
    <property type="molecule type" value="Genomic_DNA"/>
</dbReference>
<gene>
    <name evidence="5" type="ORF">CHS0354_006823</name>
</gene>
<evidence type="ECO:0000313" key="6">
    <source>
        <dbReference type="Proteomes" id="UP001195483"/>
    </source>
</evidence>
<dbReference type="InterPro" id="IPR025877">
    <property type="entry name" value="MobA-like_NTP_Trfase"/>
</dbReference>
<dbReference type="Gene3D" id="3.90.550.10">
    <property type="entry name" value="Spore Coat Polysaccharide Biosynthesis Protein SpsA, Chain A"/>
    <property type="match status" value="1"/>
</dbReference>
<evidence type="ECO:0000256" key="2">
    <source>
        <dbReference type="SAM" id="MobiDB-lite"/>
    </source>
</evidence>
<keyword evidence="6" id="KW-1185">Reference proteome</keyword>
<reference evidence="5" key="1">
    <citation type="journal article" date="2021" name="Genome Biol. Evol.">
        <title>A High-Quality Reference Genome for a Parasitic Bivalve with Doubly Uniparental Inheritance (Bivalvia: Unionida).</title>
        <authorList>
            <person name="Smith C.H."/>
        </authorList>
    </citation>
    <scope>NUCLEOTIDE SEQUENCE</scope>
    <source>
        <strain evidence="5">CHS0354</strain>
    </source>
</reference>
<dbReference type="InterPro" id="IPR007844">
    <property type="entry name" value="AsmA"/>
</dbReference>
<dbReference type="Proteomes" id="UP001195483">
    <property type="component" value="Unassembled WGS sequence"/>
</dbReference>
<dbReference type="InterPro" id="IPR029044">
    <property type="entry name" value="Nucleotide-diphossugar_trans"/>
</dbReference>
<evidence type="ECO:0000313" key="5">
    <source>
        <dbReference type="EMBL" id="KAK3608782.1"/>
    </source>
</evidence>
<reference evidence="5" key="3">
    <citation type="submission" date="2023-05" db="EMBL/GenBank/DDBJ databases">
        <authorList>
            <person name="Smith C.H."/>
        </authorList>
    </citation>
    <scope>NUCLEOTIDE SEQUENCE</scope>
    <source>
        <strain evidence="5">CHS0354</strain>
        <tissue evidence="5">Mantle</tissue>
    </source>
</reference>
<feature type="region of interest" description="Disordered" evidence="2">
    <location>
        <begin position="380"/>
        <end position="411"/>
    </location>
</feature>
<dbReference type="GO" id="GO:0090313">
    <property type="term" value="P:regulation of protein targeting to membrane"/>
    <property type="evidence" value="ECO:0007669"/>
    <property type="project" value="TreeGrafter"/>
</dbReference>
<dbReference type="SUPFAM" id="SSF53448">
    <property type="entry name" value="Nucleotide-diphospho-sugar transferases"/>
    <property type="match status" value="1"/>
</dbReference>
<organism evidence="5 6">
    <name type="scientific">Potamilus streckersoni</name>
    <dbReference type="NCBI Taxonomy" id="2493646"/>
    <lineage>
        <taxon>Eukaryota</taxon>
        <taxon>Metazoa</taxon>
        <taxon>Spiralia</taxon>
        <taxon>Lophotrochozoa</taxon>
        <taxon>Mollusca</taxon>
        <taxon>Bivalvia</taxon>
        <taxon>Autobranchia</taxon>
        <taxon>Heteroconchia</taxon>
        <taxon>Palaeoheterodonta</taxon>
        <taxon>Unionida</taxon>
        <taxon>Unionoidea</taxon>
        <taxon>Unionidae</taxon>
        <taxon>Ambleminae</taxon>
        <taxon>Lampsilini</taxon>
        <taxon>Potamilus</taxon>
    </lineage>
</organism>
<evidence type="ECO:0000259" key="3">
    <source>
        <dbReference type="Pfam" id="PF05170"/>
    </source>
</evidence>
<dbReference type="InterPro" id="IPR052894">
    <property type="entry name" value="AsmA-related"/>
</dbReference>
<accession>A0AAE0TE91</accession>
<name>A0AAE0TE91_9BIVA</name>
<dbReference type="GO" id="GO:0016779">
    <property type="term" value="F:nucleotidyltransferase activity"/>
    <property type="evidence" value="ECO:0007669"/>
    <property type="project" value="UniProtKB-ARBA"/>
</dbReference>
<feature type="coiled-coil region" evidence="1">
    <location>
        <begin position="862"/>
        <end position="889"/>
    </location>
</feature>
<dbReference type="PANTHER" id="PTHR30441">
    <property type="entry name" value="DUF748 DOMAIN-CONTAINING PROTEIN"/>
    <property type="match status" value="1"/>
</dbReference>
<dbReference type="Pfam" id="PF05170">
    <property type="entry name" value="AsmA"/>
    <property type="match status" value="1"/>
</dbReference>
<proteinExistence type="predicted"/>